<feature type="domain" description="DBB" evidence="1">
    <location>
        <begin position="50"/>
        <end position="177"/>
    </location>
</feature>
<keyword evidence="4" id="KW-1185">Reference proteome</keyword>
<organism evidence="2">
    <name type="scientific">Rattus norvegicus</name>
    <name type="common">Rat</name>
    <dbReference type="NCBI Taxonomy" id="10116"/>
    <lineage>
        <taxon>Eukaryota</taxon>
        <taxon>Metazoa</taxon>
        <taxon>Chordata</taxon>
        <taxon>Craniata</taxon>
        <taxon>Vertebrata</taxon>
        <taxon>Euteleostomi</taxon>
        <taxon>Mammalia</taxon>
        <taxon>Eutheria</taxon>
        <taxon>Euarchontoglires</taxon>
        <taxon>Glires</taxon>
        <taxon>Rodentia</taxon>
        <taxon>Myomorpha</taxon>
        <taxon>Muroidea</taxon>
        <taxon>Muridae</taxon>
        <taxon>Murinae</taxon>
        <taxon>Rattus</taxon>
    </lineage>
</organism>
<dbReference type="Ensembl" id="ENSRNOT00000051498.3">
    <property type="protein sequence ID" value="ENSRNOP00000040020.1"/>
    <property type="gene ID" value="ENSRNOG00000032247.6"/>
</dbReference>
<dbReference type="Proteomes" id="UP000002494">
    <property type="component" value="Chromosome 2"/>
</dbReference>
<accession>Q6TUE0</accession>
<reference evidence="3" key="3">
    <citation type="submission" date="2025-05" db="UniProtKB">
        <authorList>
            <consortium name="Ensembl"/>
        </authorList>
    </citation>
    <scope>IDENTIFICATION</scope>
    <source>
        <strain evidence="3">Brown Norway</strain>
    </source>
</reference>
<dbReference type="PANTHER" id="PTHR16267">
    <property type="entry name" value="BANK1/PIK3AP1 FAMILY MEMBER"/>
    <property type="match status" value="1"/>
</dbReference>
<dbReference type="AlphaFoldDB" id="Q6TUE0"/>
<evidence type="ECO:0000313" key="3">
    <source>
        <dbReference type="Ensembl" id="ENSRNOP00000040020.1"/>
    </source>
</evidence>
<dbReference type="InterPro" id="IPR052446">
    <property type="entry name" value="B-cell_PI3K-Signaling_Adptrs"/>
</dbReference>
<evidence type="ECO:0000313" key="5">
    <source>
        <dbReference type="RGD" id="1564639"/>
    </source>
</evidence>
<dbReference type="Pfam" id="PF14545">
    <property type="entry name" value="DBB"/>
    <property type="match status" value="1"/>
</dbReference>
<reference evidence="3 4" key="2">
    <citation type="journal article" date="2004" name="Nature">
        <title>Genome sequence of the Brown Norway rat yields insights into mammalian evolution.</title>
        <authorList>
            <consortium name="Rat Genome Sequencing Project Consortium"/>
            <person name="Gibbs R.A."/>
            <person name="Weinstock G.M."/>
            <person name="Metzker M.L."/>
            <person name="Muzny D.M."/>
            <person name="Sodergren E.J."/>
            <person name="Scherer S."/>
            <person name="Scott G."/>
            <person name="Steffen D."/>
            <person name="Worley K.C."/>
            <person name="Burch P.E."/>
            <person name="Okwuonu G."/>
            <person name="Hines S."/>
            <person name="Lewis L."/>
            <person name="Deramo C."/>
            <person name="Delgado O."/>
            <person name="Dugan-Rocha S."/>
            <person name="Miner G."/>
            <person name="Morgan M."/>
            <person name="Hawes A."/>
            <person name="Gill R."/>
            <person name="Holt R.A."/>
            <person name="Adams M.D."/>
            <person name="Amanatides P.G."/>
            <person name="Baden-Tillson H."/>
            <person name="Barnstead M."/>
            <person name="Chin S."/>
            <person name="Evans C.A."/>
            <person name="Ferriera S."/>
            <person name="Fosler C."/>
            <person name="Glodek A."/>
            <person name="Gu Z."/>
            <person name="Jennings D."/>
            <person name="Kraft C.L."/>
            <person name="Nguyen T."/>
            <person name="Pfannkoch C.M."/>
            <person name="Sitter C."/>
            <person name="Sutton G.G."/>
            <person name="Venter J.C."/>
            <person name="Woodage T."/>
            <person name="Smith D."/>
            <person name="Lee H.-M."/>
            <person name="Gustafson E."/>
            <person name="Cahill P."/>
            <person name="Kana A."/>
            <person name="Doucette-Stamm L."/>
            <person name="Weinstock K."/>
            <person name="Fechtel K."/>
            <person name="Weiss R.B."/>
            <person name="Dunn D.M."/>
            <person name="Green E.D."/>
            <person name="Blakesley R.W."/>
            <person name="Bouffard G.G."/>
            <person name="De Jong P.J."/>
            <person name="Osoegawa K."/>
            <person name="Zhu B."/>
            <person name="Marra M."/>
            <person name="Schein J."/>
            <person name="Bosdet I."/>
            <person name="Fjell C."/>
            <person name="Jones S."/>
            <person name="Krzywinski M."/>
            <person name="Mathewson C."/>
            <person name="Siddiqui A."/>
            <person name="Wye N."/>
            <person name="McPherson J."/>
            <person name="Zhao S."/>
            <person name="Fraser C.M."/>
            <person name="Shetty J."/>
            <person name="Shatsman S."/>
            <person name="Geer K."/>
            <person name="Chen Y."/>
            <person name="Abramzon S."/>
            <person name="Nierman W.C."/>
            <person name="Havlak P.H."/>
            <person name="Chen R."/>
            <person name="Durbin K.J."/>
            <person name="Egan A."/>
            <person name="Ren Y."/>
            <person name="Song X.-Z."/>
            <person name="Li B."/>
            <person name="Liu Y."/>
            <person name="Qin X."/>
            <person name="Cawley S."/>
            <person name="Cooney A.J."/>
            <person name="D'Souza L.M."/>
            <person name="Martin K."/>
            <person name="Wu J.Q."/>
            <person name="Gonzalez-Garay M.L."/>
            <person name="Jackson A.R."/>
            <person name="Kalafus K.J."/>
            <person name="McLeod M.P."/>
            <person name="Milosavljevic A."/>
            <person name="Virk D."/>
            <person name="Volkov A."/>
            <person name="Wheeler D.A."/>
            <person name="Zhang Z."/>
            <person name="Bailey J.A."/>
            <person name="Eichler E.E."/>
            <person name="Tuzun E."/>
            <person name="Birney E."/>
            <person name="Mongin E."/>
            <person name="Ureta-Vidal A."/>
            <person name="Woodwark C."/>
            <person name="Zdobnov E."/>
            <person name="Bork P."/>
            <person name="Suyama M."/>
            <person name="Torrents D."/>
            <person name="Alexandersson M."/>
            <person name="Trask B.J."/>
            <person name="Young J.M."/>
            <person name="Huang H."/>
            <person name="Wang H."/>
            <person name="Xing H."/>
            <person name="Daniels S."/>
            <person name="Gietzen D."/>
            <person name="Schmidt J."/>
            <person name="Stevens K."/>
            <person name="Vitt U."/>
            <person name="Wingrove J."/>
            <person name="Camara F."/>
            <person name="Mar Alba M."/>
            <person name="Abril J.F."/>
            <person name="Guigo R."/>
            <person name="Smit A."/>
            <person name="Dubchak I."/>
            <person name="Rubin E.M."/>
            <person name="Couronne O."/>
            <person name="Poliakov A."/>
            <person name="Huebner N."/>
            <person name="Ganten D."/>
            <person name="Goesele C."/>
            <person name="Hummel O."/>
            <person name="Kreitler T."/>
            <person name="Lee Y.-A."/>
            <person name="Monti J."/>
            <person name="Schulz H."/>
            <person name="Zimdahl H."/>
            <person name="Himmelbauer H."/>
            <person name="Lehrach H."/>
            <person name="Jacob H.J."/>
            <person name="Bromberg S."/>
            <person name="Gullings-Handley J."/>
            <person name="Jensen-Seaman M.I."/>
            <person name="Kwitek A.E."/>
            <person name="Lazar J."/>
            <person name="Pasko D."/>
            <person name="Tonellato P.J."/>
            <person name="Twigger S."/>
            <person name="Ponting C.P."/>
            <person name="Duarte J.M."/>
            <person name="Rice S."/>
            <person name="Goodstadt L."/>
            <person name="Beatson S.A."/>
            <person name="Emes R.D."/>
            <person name="Winter E.E."/>
            <person name="Webber C."/>
            <person name="Brandt P."/>
            <person name="Nyakatura G."/>
            <person name="Adetobi M."/>
            <person name="Chiaromonte F."/>
            <person name="Elnitski L."/>
            <person name="Eswara P."/>
            <person name="Hardison R.C."/>
            <person name="Hou M."/>
            <person name="Kolbe D."/>
            <person name="Makova K."/>
            <person name="Miller W."/>
            <person name="Nekrutenko A."/>
            <person name="Riemer C."/>
            <person name="Schwartz S."/>
            <person name="Taylor J."/>
            <person name="Yang S."/>
            <person name="Zhang Y."/>
            <person name="Lindpaintner K."/>
            <person name="Andrews T.D."/>
            <person name="Caccamo M."/>
            <person name="Clamp M."/>
            <person name="Clarke L."/>
            <person name="Curwen V."/>
            <person name="Durbin R.M."/>
            <person name="Eyras E."/>
            <person name="Searle S.M."/>
            <person name="Cooper G.M."/>
            <person name="Batzoglou S."/>
            <person name="Brudno M."/>
            <person name="Sidow A."/>
            <person name="Stone E.A."/>
            <person name="Payseur B.A."/>
            <person name="Bourque G."/>
            <person name="Lopez-Otin C."/>
            <person name="Puente X.S."/>
            <person name="Chakrabarti K."/>
            <person name="Chatterji S."/>
            <person name="Dewey C."/>
            <person name="Pachter L."/>
            <person name="Bray N."/>
            <person name="Yap V.B."/>
            <person name="Caspi A."/>
            <person name="Tesler G."/>
            <person name="Pevzner P.A."/>
            <person name="Haussler D."/>
            <person name="Roskin K.M."/>
            <person name="Baertsch R."/>
            <person name="Clawson H."/>
            <person name="Furey T.S."/>
            <person name="Hinrichs A.S."/>
            <person name="Karolchik D."/>
            <person name="Kent W.J."/>
            <person name="Rosenbloom K.R."/>
            <person name="Trumbower H."/>
            <person name="Weirauch M."/>
            <person name="Cooper D.N."/>
            <person name="Stenson P.D."/>
            <person name="Ma B."/>
            <person name="Brent M."/>
            <person name="Arumugam M."/>
            <person name="Shteynberg D."/>
            <person name="Copley R.R."/>
            <person name="Taylor M.S."/>
            <person name="Riethman H."/>
            <person name="Mudunuri U."/>
            <person name="Peterson J."/>
            <person name="Guyer M."/>
            <person name="Felsenfeld A."/>
            <person name="Old S."/>
            <person name="Mockrin S."/>
            <person name="Collins F.S."/>
        </authorList>
    </citation>
    <scope>NUCLEOTIDE SEQUENCE [LARGE SCALE GENOMIC DNA]</scope>
    <source>
        <strain evidence="3 4">Brown Norway</strain>
    </source>
</reference>
<dbReference type="HOGENOM" id="CLU_780668_0_0_1"/>
<dbReference type="PANTHER" id="PTHR16267:SF13">
    <property type="entry name" value="B-CELL SCAFFOLD PROTEIN WITH ANKYRIN REPEATS"/>
    <property type="match status" value="1"/>
</dbReference>
<protein>
    <submittedName>
        <fullName evidence="3">B-cell scaffold protein with ankyrin repeats 1</fullName>
    </submittedName>
    <submittedName>
        <fullName evidence="2">LRRGT00104</fullName>
    </submittedName>
</protein>
<dbReference type="RGD" id="1564639">
    <property type="gene designation" value="Bank1"/>
</dbReference>
<dbReference type="InterPro" id="IPR017893">
    <property type="entry name" value="DBB_domain"/>
</dbReference>
<dbReference type="EMBL" id="AY387090">
    <property type="protein sequence ID" value="AAQ91060.1"/>
    <property type="molecule type" value="mRNA"/>
</dbReference>
<evidence type="ECO:0000259" key="1">
    <source>
        <dbReference type="PROSITE" id="PS51376"/>
    </source>
</evidence>
<dbReference type="AGR" id="RGD:1564639"/>
<dbReference type="SMART" id="SM01282">
    <property type="entry name" value="DBB"/>
    <property type="match status" value="1"/>
</dbReference>
<name>Q6TUE0_RAT</name>
<proteinExistence type="evidence at transcript level"/>
<dbReference type="PROSITE" id="PS51376">
    <property type="entry name" value="DBB"/>
    <property type="match status" value="1"/>
</dbReference>
<dbReference type="GeneTree" id="ENSGT00390000008787"/>
<evidence type="ECO:0000313" key="2">
    <source>
        <dbReference type="EMBL" id="AAQ91060.1"/>
    </source>
</evidence>
<dbReference type="ExpressionAtlas" id="Q6TUE0">
    <property type="expression patterns" value="baseline and differential"/>
</dbReference>
<dbReference type="Bgee" id="ENSRNOG00000032247">
    <property type="expression patterns" value="Expressed in spleen and 9 other cell types or tissues"/>
</dbReference>
<gene>
    <name evidence="3 5" type="primary">Bank1</name>
    <name evidence="5" type="synonym">LOC365948</name>
</gene>
<reference evidence="2" key="1">
    <citation type="submission" date="2003-09" db="EMBL/GenBank/DDBJ databases">
        <title>Liver regeneration after PH.</title>
        <authorList>
            <person name="Xu C.S."/>
            <person name="Chang C.F."/>
            <person name="Han H.P."/>
            <person name="Wang G.P."/>
            <person name="Chai L.Q."/>
            <person name="Yuan J.Y."/>
            <person name="Yang K.J."/>
            <person name="Zhao L.F."/>
            <person name="Ma H."/>
            <person name="Wang L."/>
            <person name="Wang S.F."/>
            <person name="Xing X.K."/>
            <person name="Shen G.M."/>
            <person name="Shi J.B."/>
            <person name="Rahman S."/>
            <person name="Wang Q.N."/>
            <person name="Zhang J.B."/>
        </authorList>
    </citation>
    <scope>NUCLEOTIDE SEQUENCE</scope>
    <source>
        <strain evidence="2">Sprague-Dawley</strain>
    </source>
</reference>
<sequence>MAAPMESETMEGTGKKAPLLPCCCWLYRNWVYGPASYSVSAHRPLLLFRDGFYKLLTESPGEISILLKDELTGEILEVEFASTSKRLRARPARWSKSVWRMKAADFPAGLVTVNIYCDGMIKATTEIKYYSAAKATESPFRVSDPDKGLCQKSIDELDNALAFVFKHEIPYYEFKHLQTETHLQKELSSSFLSLKFFKAGAILGQKFLLWDGNPIPPLDAVFLLECNLLASGSQRQARVCGCHQRSPPSNAHLSITPVHVSFFCLEFEELRVAGIKLEPMMILPHVARDNTVMLKNLCAVLNRSFNDGSETDSASRALTCTIVSVSAENSQEAILNLHLKDQEFASIRTFISSVA</sequence>
<evidence type="ECO:0000313" key="4">
    <source>
        <dbReference type="Proteomes" id="UP000002494"/>
    </source>
</evidence>